<evidence type="ECO:0000256" key="1">
    <source>
        <dbReference type="SAM" id="Coils"/>
    </source>
</evidence>
<proteinExistence type="predicted"/>
<dbReference type="InterPro" id="IPR025207">
    <property type="entry name" value="Sim4_Fta4"/>
</dbReference>
<gene>
    <name evidence="2" type="ORF">TRIREDRAFT_112377</name>
</gene>
<protein>
    <submittedName>
        <fullName evidence="2">Predicted protein</fullName>
    </submittedName>
</protein>
<feature type="coiled-coil region" evidence="1">
    <location>
        <begin position="145"/>
        <end position="172"/>
    </location>
</feature>
<dbReference type="AlphaFoldDB" id="G0RWW9"/>
<dbReference type="PANTHER" id="PTHR42040">
    <property type="entry name" value="INNER KINETOCHORE SUBUNIT FTA4"/>
    <property type="match status" value="1"/>
</dbReference>
<dbReference type="eggNOG" id="ENOG502S9QD">
    <property type="taxonomic scope" value="Eukaryota"/>
</dbReference>
<dbReference type="KEGG" id="tre:TRIREDRAFT_112377"/>
<dbReference type="EMBL" id="GL985093">
    <property type="protein sequence ID" value="EGR44319.1"/>
    <property type="molecule type" value="Genomic_DNA"/>
</dbReference>
<evidence type="ECO:0000313" key="2">
    <source>
        <dbReference type="EMBL" id="EGR44319.1"/>
    </source>
</evidence>
<dbReference type="GO" id="GO:0031511">
    <property type="term" value="C:Mis6-Sim4 complex"/>
    <property type="evidence" value="ECO:0007669"/>
    <property type="project" value="InterPro"/>
</dbReference>
<sequence length="256" mass="28451">MHISFLPSAGACTPTIPSVKQSFVSAQTNLLSQPIAPSRAWRASNDASEHAIPSRLVDDAVASVNRTIQQHCRRVYAPQASRHVAEQISSLYSRDAERRLGNPDDAGGGIGRELDLVDESAIESLPAAWPSHKDVNAYPMEANRYAETVRQLADLSQRRKDLRQRVERFRNLEKSIESFRTMDGVGVQENLVTRDGPVEKELERMRVLLARVVGRVSELPSADATQDPGRIELSALTAARKKQIEEFLADQRVFPS</sequence>
<dbReference type="RefSeq" id="XP_006969751.1">
    <property type="nucleotide sequence ID" value="XM_006969689.1"/>
</dbReference>
<dbReference type="Proteomes" id="UP000008984">
    <property type="component" value="Unassembled WGS sequence"/>
</dbReference>
<dbReference type="PANTHER" id="PTHR42040:SF1">
    <property type="entry name" value="INNER KINETOCHORE SUBUNIT FTA4"/>
    <property type="match status" value="1"/>
</dbReference>
<name>G0RWW9_HYPJQ</name>
<dbReference type="GeneID" id="18482546"/>
<evidence type="ECO:0000313" key="3">
    <source>
        <dbReference type="Proteomes" id="UP000008984"/>
    </source>
</evidence>
<dbReference type="OrthoDB" id="21214at2759"/>
<dbReference type="Pfam" id="PF13093">
    <property type="entry name" value="FTA4"/>
    <property type="match status" value="1"/>
</dbReference>
<keyword evidence="1" id="KW-0175">Coiled coil</keyword>
<organism evidence="3">
    <name type="scientific">Hypocrea jecorina (strain QM6a)</name>
    <name type="common">Trichoderma reesei</name>
    <dbReference type="NCBI Taxonomy" id="431241"/>
    <lineage>
        <taxon>Eukaryota</taxon>
        <taxon>Fungi</taxon>
        <taxon>Dikarya</taxon>
        <taxon>Ascomycota</taxon>
        <taxon>Pezizomycotina</taxon>
        <taxon>Sordariomycetes</taxon>
        <taxon>Hypocreomycetidae</taxon>
        <taxon>Hypocreales</taxon>
        <taxon>Hypocreaceae</taxon>
        <taxon>Trichoderma</taxon>
    </lineage>
</organism>
<dbReference type="VEuPathDB" id="FungiDB:TRIREDRAFT_112377"/>
<dbReference type="STRING" id="431241.G0RWW9"/>
<keyword evidence="3" id="KW-1185">Reference proteome</keyword>
<accession>G0RWW9</accession>
<dbReference type="HOGENOM" id="CLU_058478_0_0_1"/>
<reference evidence="2 3" key="1">
    <citation type="journal article" date="2008" name="Nat. Biotechnol.">
        <title>Genome sequencing and analysis of the biomass-degrading fungus Trichoderma reesei (syn. Hypocrea jecorina).</title>
        <authorList>
            <person name="Martinez D."/>
            <person name="Berka R.M."/>
            <person name="Henrissat B."/>
            <person name="Saloheimo M."/>
            <person name="Arvas M."/>
            <person name="Baker S.E."/>
            <person name="Chapman J."/>
            <person name="Chertkov O."/>
            <person name="Coutinho P.M."/>
            <person name="Cullen D."/>
            <person name="Danchin E.G."/>
            <person name="Grigoriev I.V."/>
            <person name="Harris P."/>
            <person name="Jackson M."/>
            <person name="Kubicek C.P."/>
            <person name="Han C.S."/>
            <person name="Ho I."/>
            <person name="Larrondo L.F."/>
            <person name="de Leon A.L."/>
            <person name="Magnuson J.K."/>
            <person name="Merino S."/>
            <person name="Misra M."/>
            <person name="Nelson B."/>
            <person name="Putnam N."/>
            <person name="Robbertse B."/>
            <person name="Salamov A.A."/>
            <person name="Schmoll M."/>
            <person name="Terry A."/>
            <person name="Thayer N."/>
            <person name="Westerholm-Parvinen A."/>
            <person name="Schoch C.L."/>
            <person name="Yao J."/>
            <person name="Barabote R."/>
            <person name="Nelson M.A."/>
            <person name="Detter C."/>
            <person name="Bruce D."/>
            <person name="Kuske C.R."/>
            <person name="Xie G."/>
            <person name="Richardson P."/>
            <person name="Rokhsar D.S."/>
            <person name="Lucas S.M."/>
            <person name="Rubin E.M."/>
            <person name="Dunn-Coleman N."/>
            <person name="Ward M."/>
            <person name="Brettin T.S."/>
        </authorList>
    </citation>
    <scope>NUCLEOTIDE SEQUENCE [LARGE SCALE GENOMIC DNA]</scope>
    <source>
        <strain evidence="2 3">QM6a</strain>
    </source>
</reference>